<reference evidence="2" key="1">
    <citation type="submission" date="2023-06" db="EMBL/GenBank/DDBJ databases">
        <authorList>
            <consortium name="Lawrence Berkeley National Laboratory"/>
            <person name="Ahrendt S."/>
            <person name="Sahu N."/>
            <person name="Indic B."/>
            <person name="Wong-Bajracharya J."/>
            <person name="Merenyi Z."/>
            <person name="Ke H.-M."/>
            <person name="Monk M."/>
            <person name="Kocsube S."/>
            <person name="Drula E."/>
            <person name="Lipzen A."/>
            <person name="Balint B."/>
            <person name="Henrissat B."/>
            <person name="Andreopoulos B."/>
            <person name="Martin F.M."/>
            <person name="Harder C.B."/>
            <person name="Rigling D."/>
            <person name="Ford K.L."/>
            <person name="Foster G.D."/>
            <person name="Pangilinan J."/>
            <person name="Papanicolaou A."/>
            <person name="Barry K."/>
            <person name="LaButti K."/>
            <person name="Viragh M."/>
            <person name="Koriabine M."/>
            <person name="Yan M."/>
            <person name="Riley R."/>
            <person name="Champramary S."/>
            <person name="Plett K.L."/>
            <person name="Tsai I.J."/>
            <person name="Slot J."/>
            <person name="Sipos G."/>
            <person name="Plett J."/>
            <person name="Nagy L.G."/>
            <person name="Grigoriev I.V."/>
        </authorList>
    </citation>
    <scope>NUCLEOTIDE SEQUENCE</scope>
    <source>
        <strain evidence="2">HWK02</strain>
    </source>
</reference>
<gene>
    <name evidence="2" type="ORF">EDD18DRAFT_678015</name>
</gene>
<evidence type="ECO:0000313" key="2">
    <source>
        <dbReference type="EMBL" id="KAK0501989.1"/>
    </source>
</evidence>
<feature type="domain" description="Heterokaryon incompatibility" evidence="1">
    <location>
        <begin position="160"/>
        <end position="310"/>
    </location>
</feature>
<dbReference type="EMBL" id="JAUEPU010000005">
    <property type="protein sequence ID" value="KAK0501989.1"/>
    <property type="molecule type" value="Genomic_DNA"/>
</dbReference>
<evidence type="ECO:0000313" key="3">
    <source>
        <dbReference type="Proteomes" id="UP001175228"/>
    </source>
</evidence>
<protein>
    <submittedName>
        <fullName evidence="2">Heterokaryon incompatibility protein-domain-containing protein</fullName>
    </submittedName>
</protein>
<dbReference type="Proteomes" id="UP001175228">
    <property type="component" value="Unassembled WGS sequence"/>
</dbReference>
<comment type="caution">
    <text evidence="2">The sequence shown here is derived from an EMBL/GenBank/DDBJ whole genome shotgun (WGS) entry which is preliminary data.</text>
</comment>
<proteinExistence type="predicted"/>
<dbReference type="PANTHER" id="PTHR33112">
    <property type="entry name" value="DOMAIN PROTEIN, PUTATIVE-RELATED"/>
    <property type="match status" value="1"/>
</dbReference>
<keyword evidence="3" id="KW-1185">Reference proteome</keyword>
<dbReference type="Pfam" id="PF06985">
    <property type="entry name" value="HET"/>
    <property type="match status" value="1"/>
</dbReference>
<dbReference type="AlphaFoldDB" id="A0AA39UXJ7"/>
<name>A0AA39UXJ7_9AGAR</name>
<dbReference type="InterPro" id="IPR010730">
    <property type="entry name" value="HET"/>
</dbReference>
<dbReference type="PANTHER" id="PTHR33112:SF16">
    <property type="entry name" value="HETEROKARYON INCOMPATIBILITY DOMAIN-CONTAINING PROTEIN"/>
    <property type="match status" value="1"/>
</dbReference>
<evidence type="ECO:0000259" key="1">
    <source>
        <dbReference type="Pfam" id="PF06985"/>
    </source>
</evidence>
<accession>A0AA39UXJ7</accession>
<sequence length="418" mass="48277">MPPRDRSAAFSYNPEVLTWTQKQCQRFLNSRDRCEWCRLICDSIRDESRMRQSLKHQVTVRFLQSRGSLTFSIFIESHGYNWAIYAIEDDPAARYIPGREILSDVNSVLAYDMIRKRISGCSLHEHCTPIQLGRLPTRVIDSSDPVRPRLYITNGTEDHYVALSYVWGEKQPHRTTTKNLKSYIQGIPLKCIPKTIMDAITVTRKLGFHYLWVDSFCIIQDSKDDKAQEIARIRHIFHNSYVTIVAACATKVSDGFLHDRRPTVANSFTSEHILPFRCPDGTIGTMRLVMGHRRLPFSEPVDTRAWCLEERVLSPRRLIYAQHTLLYECHTVHDNMNGAPNFISLCRAEEIPRIPIYLPASESASPDENLKTGEAWYNIVTLYTQRDLTKPRDRLIAISGIAEHFQLLWPHSRYLAGL</sequence>
<organism evidence="2 3">
    <name type="scientific">Armillaria luteobubalina</name>
    <dbReference type="NCBI Taxonomy" id="153913"/>
    <lineage>
        <taxon>Eukaryota</taxon>
        <taxon>Fungi</taxon>
        <taxon>Dikarya</taxon>
        <taxon>Basidiomycota</taxon>
        <taxon>Agaricomycotina</taxon>
        <taxon>Agaricomycetes</taxon>
        <taxon>Agaricomycetidae</taxon>
        <taxon>Agaricales</taxon>
        <taxon>Marasmiineae</taxon>
        <taxon>Physalacriaceae</taxon>
        <taxon>Armillaria</taxon>
    </lineage>
</organism>